<evidence type="ECO:0000256" key="2">
    <source>
        <dbReference type="ARBA" id="ARBA00009127"/>
    </source>
</evidence>
<sequence length="363" mass="41021">MQQWTLMVHCLAAVTCVWALKENDLEPVNWVGGVTIMHPGKKVNNGLATRAQIFKDNVFICVPRFKSGIEATLLKTCMKSKDHDGNVCLEPFPNWKDQTEGDCSCLQSAIDLFLDPTGLLWVLDAGSAQTNEPQIVQKCPPKVVAYDVRTGKIIKEIILSAFISPESRLQFIVADYSVEGSCFIYVSDAGTKSIIVYNVNAEKGHRVILPPEVIQDSAPKDVLYMLLIRKARRDNFVYFTYRSGEDVFAVNARSLQFENAPIKSFNVGKKSKKLIFLGTDDWDCIYFRYENKTEVYKWNTSKPFLEANFQLVDNVKSELIPTHAMTDYNRGVMRLIKSNLPHYIDNGTKQGEAINSLVVMQLN</sequence>
<keyword evidence="3" id="KW-0964">Secreted</keyword>
<dbReference type="OrthoDB" id="6583604at2759"/>
<feature type="chain" id="PRO_5040153014" evidence="4">
    <location>
        <begin position="20"/>
        <end position="363"/>
    </location>
</feature>
<evidence type="ECO:0000256" key="1">
    <source>
        <dbReference type="ARBA" id="ARBA00004613"/>
    </source>
</evidence>
<feature type="signal peptide" evidence="4">
    <location>
        <begin position="1"/>
        <end position="19"/>
    </location>
</feature>
<dbReference type="PANTHER" id="PTHR10009:SF8">
    <property type="entry name" value="IP19120P"/>
    <property type="match status" value="1"/>
</dbReference>
<dbReference type="AlphaFoldDB" id="A0A9P0E1N3"/>
<name>A0A9P0E1N3_NEZVI</name>
<protein>
    <submittedName>
        <fullName evidence="5">Uncharacterized protein</fullName>
    </submittedName>
</protein>
<dbReference type="Proteomes" id="UP001152798">
    <property type="component" value="Chromosome 1"/>
</dbReference>
<comment type="subcellular location">
    <subcellularLocation>
        <location evidence="1">Secreted</location>
    </subcellularLocation>
</comment>
<dbReference type="EMBL" id="OV725077">
    <property type="protein sequence ID" value="CAH1390742.1"/>
    <property type="molecule type" value="Genomic_DNA"/>
</dbReference>
<dbReference type="InterPro" id="IPR017996">
    <property type="entry name" value="MRJP/yellow-related"/>
</dbReference>
<dbReference type="InterPro" id="IPR011042">
    <property type="entry name" value="6-blade_b-propeller_TolB-like"/>
</dbReference>
<organism evidence="5 6">
    <name type="scientific">Nezara viridula</name>
    <name type="common">Southern green stink bug</name>
    <name type="synonym">Cimex viridulus</name>
    <dbReference type="NCBI Taxonomy" id="85310"/>
    <lineage>
        <taxon>Eukaryota</taxon>
        <taxon>Metazoa</taxon>
        <taxon>Ecdysozoa</taxon>
        <taxon>Arthropoda</taxon>
        <taxon>Hexapoda</taxon>
        <taxon>Insecta</taxon>
        <taxon>Pterygota</taxon>
        <taxon>Neoptera</taxon>
        <taxon>Paraneoptera</taxon>
        <taxon>Hemiptera</taxon>
        <taxon>Heteroptera</taxon>
        <taxon>Panheteroptera</taxon>
        <taxon>Pentatomomorpha</taxon>
        <taxon>Pentatomoidea</taxon>
        <taxon>Pentatomidae</taxon>
        <taxon>Pentatominae</taxon>
        <taxon>Nezara</taxon>
    </lineage>
</organism>
<reference evidence="5" key="1">
    <citation type="submission" date="2022-01" db="EMBL/GenBank/DDBJ databases">
        <authorList>
            <person name="King R."/>
        </authorList>
    </citation>
    <scope>NUCLEOTIDE SEQUENCE</scope>
</reference>
<dbReference type="PANTHER" id="PTHR10009">
    <property type="entry name" value="PROTEIN YELLOW-RELATED"/>
    <property type="match status" value="1"/>
</dbReference>
<keyword evidence="6" id="KW-1185">Reference proteome</keyword>
<evidence type="ECO:0000313" key="5">
    <source>
        <dbReference type="EMBL" id="CAH1390742.1"/>
    </source>
</evidence>
<dbReference type="Pfam" id="PF03022">
    <property type="entry name" value="MRJP"/>
    <property type="match status" value="1"/>
</dbReference>
<gene>
    <name evidence="5" type="ORF">NEZAVI_LOCUS1895</name>
</gene>
<proteinExistence type="inferred from homology"/>
<dbReference type="GO" id="GO:0005576">
    <property type="term" value="C:extracellular region"/>
    <property type="evidence" value="ECO:0007669"/>
    <property type="project" value="UniProtKB-SubCell"/>
</dbReference>
<dbReference type="SUPFAM" id="SSF50969">
    <property type="entry name" value="YVTN repeat-like/Quinoprotein amine dehydrogenase"/>
    <property type="match status" value="1"/>
</dbReference>
<dbReference type="InterPro" id="IPR011044">
    <property type="entry name" value="Quino_amine_DH_bsu"/>
</dbReference>
<evidence type="ECO:0000313" key="6">
    <source>
        <dbReference type="Proteomes" id="UP001152798"/>
    </source>
</evidence>
<dbReference type="Gene3D" id="2.120.10.30">
    <property type="entry name" value="TolB, C-terminal domain"/>
    <property type="match status" value="1"/>
</dbReference>
<accession>A0A9P0E1N3</accession>
<keyword evidence="4" id="KW-0732">Signal</keyword>
<evidence type="ECO:0000256" key="3">
    <source>
        <dbReference type="ARBA" id="ARBA00022525"/>
    </source>
</evidence>
<comment type="similarity">
    <text evidence="2">Belongs to the major royal jelly protein family.</text>
</comment>
<evidence type="ECO:0000256" key="4">
    <source>
        <dbReference type="SAM" id="SignalP"/>
    </source>
</evidence>